<keyword evidence="2" id="KW-0812">Transmembrane</keyword>
<evidence type="ECO:0000256" key="1">
    <source>
        <dbReference type="ARBA" id="ARBA00004141"/>
    </source>
</evidence>
<dbReference type="AlphaFoldDB" id="A0ABD2P061"/>
<protein>
    <submittedName>
        <fullName evidence="3">Uncharacterized protein</fullName>
    </submittedName>
</protein>
<keyword evidence="2" id="KW-0472">Membrane</keyword>
<dbReference type="EMBL" id="JABFTP020000165">
    <property type="protein sequence ID" value="KAL3284211.1"/>
    <property type="molecule type" value="Genomic_DNA"/>
</dbReference>
<dbReference type="PANTHER" id="PTHR16189">
    <property type="entry name" value="TRANSMEMBRANE PROTEIN 104-RELATED"/>
    <property type="match status" value="1"/>
</dbReference>
<evidence type="ECO:0000313" key="3">
    <source>
        <dbReference type="EMBL" id="KAL3284211.1"/>
    </source>
</evidence>
<keyword evidence="2" id="KW-1133">Transmembrane helix</keyword>
<keyword evidence="4" id="KW-1185">Reference proteome</keyword>
<evidence type="ECO:0000313" key="4">
    <source>
        <dbReference type="Proteomes" id="UP001516400"/>
    </source>
</evidence>
<dbReference type="Proteomes" id="UP001516400">
    <property type="component" value="Unassembled WGS sequence"/>
</dbReference>
<accession>A0ABD2P061</accession>
<gene>
    <name evidence="3" type="ORF">HHI36_018375</name>
</gene>
<comment type="subcellular location">
    <subcellularLocation>
        <location evidence="1">Membrane</location>
        <topology evidence="1">Multi-pass membrane protein</topology>
    </subcellularLocation>
</comment>
<reference evidence="3 4" key="1">
    <citation type="journal article" date="2021" name="BMC Biol.">
        <title>Horizontally acquired antibacterial genes associated with adaptive radiation of ladybird beetles.</title>
        <authorList>
            <person name="Li H.S."/>
            <person name="Tang X.F."/>
            <person name="Huang Y.H."/>
            <person name="Xu Z.Y."/>
            <person name="Chen M.L."/>
            <person name="Du X.Y."/>
            <person name="Qiu B.Y."/>
            <person name="Chen P.T."/>
            <person name="Zhang W."/>
            <person name="Slipinski A."/>
            <person name="Escalona H.E."/>
            <person name="Waterhouse R.M."/>
            <person name="Zwick A."/>
            <person name="Pang H."/>
        </authorList>
    </citation>
    <scope>NUCLEOTIDE SEQUENCE [LARGE SCALE GENOMIC DNA]</scope>
    <source>
        <strain evidence="3">SYSU2018</strain>
    </source>
</reference>
<sequence>MLDKNTNYGFFIRKLFFPTVVILPPVFIALTTHNLKKLVEVTGSYPGVFVQYIFPVVLAYSARKFCLKTFGNFENSYSSPFQGRFWFIFILGWAVPEEKRTTSLFKSNAIKLHTSSLKSAPRGRNWIWVGDLHQETVAGDIIKHFKQTFPNSDILAFDLKSKSLKKSFKVGSLKITTDDMLNPLSWPENISVKPFRSLRKTKGTEPADD</sequence>
<dbReference type="PANTHER" id="PTHR16189:SF0">
    <property type="entry name" value="TRANSMEMBRANE PROTEIN 104"/>
    <property type="match status" value="1"/>
</dbReference>
<proteinExistence type="predicted"/>
<name>A0ABD2P061_9CUCU</name>
<dbReference type="GO" id="GO:0016020">
    <property type="term" value="C:membrane"/>
    <property type="evidence" value="ECO:0007669"/>
    <property type="project" value="UniProtKB-SubCell"/>
</dbReference>
<evidence type="ECO:0000256" key="2">
    <source>
        <dbReference type="SAM" id="Phobius"/>
    </source>
</evidence>
<organism evidence="3 4">
    <name type="scientific">Cryptolaemus montrouzieri</name>
    <dbReference type="NCBI Taxonomy" id="559131"/>
    <lineage>
        <taxon>Eukaryota</taxon>
        <taxon>Metazoa</taxon>
        <taxon>Ecdysozoa</taxon>
        <taxon>Arthropoda</taxon>
        <taxon>Hexapoda</taxon>
        <taxon>Insecta</taxon>
        <taxon>Pterygota</taxon>
        <taxon>Neoptera</taxon>
        <taxon>Endopterygota</taxon>
        <taxon>Coleoptera</taxon>
        <taxon>Polyphaga</taxon>
        <taxon>Cucujiformia</taxon>
        <taxon>Coccinelloidea</taxon>
        <taxon>Coccinellidae</taxon>
        <taxon>Scymninae</taxon>
        <taxon>Scymnini</taxon>
        <taxon>Cryptolaemus</taxon>
    </lineage>
</organism>
<feature type="transmembrane region" description="Helical" evidence="2">
    <location>
        <begin position="12"/>
        <end position="31"/>
    </location>
</feature>
<comment type="caution">
    <text evidence="3">The sequence shown here is derived from an EMBL/GenBank/DDBJ whole genome shotgun (WGS) entry which is preliminary data.</text>
</comment>
<feature type="transmembrane region" description="Helical" evidence="2">
    <location>
        <begin position="43"/>
        <end position="62"/>
    </location>
</feature>